<evidence type="ECO:0000313" key="5">
    <source>
        <dbReference type="Proteomes" id="UP000230886"/>
    </source>
</evidence>
<evidence type="ECO:0000256" key="1">
    <source>
        <dbReference type="ARBA" id="ARBA00022988"/>
    </source>
</evidence>
<name>A0A069JEX6_RHOSG</name>
<dbReference type="KEGG" id="rqi:C1M55_24450"/>
<dbReference type="PANTHER" id="PTHR33620:SF1">
    <property type="entry name" value="UREASE ACCESSORY PROTEIN F"/>
    <property type="match status" value="1"/>
</dbReference>
<evidence type="ECO:0000313" key="3">
    <source>
        <dbReference type="EMBL" id="MDE8648864.1"/>
    </source>
</evidence>
<sequence>MSIETASAEIASMLLADGRLPTGGHAHSSGLEPALAGGLLQSQVPDFIRGRLETVGLVEAASTVVTRRWAVSEGSAGELEDISRELLARTPSAPLREASIQLGRGLARLASRLWPQHPAVQMLMALPGHPMRPLALGVFTAVSGMDDLQAARSCLYDDAQTVASAALKLLPVDPAEPVEWLLRAAPTIETVAAAAVAVEGVADIPATTGPLVEQWSLEHHARSRRIFRA</sequence>
<dbReference type="Proteomes" id="UP001217325">
    <property type="component" value="Unassembled WGS sequence"/>
</dbReference>
<comment type="caution">
    <text evidence="4">The sequence shown here is derived from an EMBL/GenBank/DDBJ whole genome shotgun (WGS) entry which is preliminary data.</text>
</comment>
<dbReference type="AlphaFoldDB" id="A0A069JEX6"/>
<reference evidence="4 5" key="1">
    <citation type="submission" date="2017-07" db="EMBL/GenBank/DDBJ databases">
        <title>Draft sequence of Rhodococcus enclensis 23b-28.</title>
        <authorList>
            <person name="Besaury L."/>
            <person name="Sancelme M."/>
            <person name="Amato P."/>
            <person name="Lallement A."/>
            <person name="Delort A.-M."/>
        </authorList>
    </citation>
    <scope>NUCLEOTIDE SEQUENCE [LARGE SCALE GENOMIC DNA]</scope>
    <source>
        <strain evidence="4 5">23b-28</strain>
    </source>
</reference>
<accession>A0A069JEX6</accession>
<keyword evidence="2" id="KW-0143">Chaperone</keyword>
<proteinExistence type="predicted"/>
<gene>
    <name evidence="4" type="ORF">CHR55_17455</name>
    <name evidence="3" type="ORF">PXH69_28210</name>
</gene>
<dbReference type="PANTHER" id="PTHR33620">
    <property type="entry name" value="UREASE ACCESSORY PROTEIN F"/>
    <property type="match status" value="1"/>
</dbReference>
<dbReference type="EMBL" id="JARDXE010000022">
    <property type="protein sequence ID" value="MDE8648864.1"/>
    <property type="molecule type" value="Genomic_DNA"/>
</dbReference>
<dbReference type="InterPro" id="IPR002639">
    <property type="entry name" value="UreF"/>
</dbReference>
<dbReference type="Proteomes" id="UP000230886">
    <property type="component" value="Unassembled WGS sequence"/>
</dbReference>
<dbReference type="RefSeq" id="WP_007733855.1">
    <property type="nucleotide sequence ID" value="NZ_AP023172.1"/>
</dbReference>
<dbReference type="InterPro" id="IPR038277">
    <property type="entry name" value="UreF_sf"/>
</dbReference>
<dbReference type="EMBL" id="NOVD01000011">
    <property type="protein sequence ID" value="PCK26052.1"/>
    <property type="molecule type" value="Genomic_DNA"/>
</dbReference>
<evidence type="ECO:0000313" key="4">
    <source>
        <dbReference type="EMBL" id="PCK26052.1"/>
    </source>
</evidence>
<reference evidence="3" key="2">
    <citation type="submission" date="2023-02" db="EMBL/GenBank/DDBJ databases">
        <title>A novel hydrolase synthesized by Rhodococcus erythropolis HQ is responsible for the detoxification of Zearalenone.</title>
        <authorList>
            <person name="Hu J."/>
            <person name="Xu J."/>
        </authorList>
    </citation>
    <scope>NUCLEOTIDE SEQUENCE</scope>
    <source>
        <strain evidence="3">HQ</strain>
    </source>
</reference>
<dbReference type="Gene3D" id="1.10.4190.10">
    <property type="entry name" value="Urease accessory protein UreF"/>
    <property type="match status" value="1"/>
</dbReference>
<accession>A0A2A5J9L8</accession>
<protein>
    <submittedName>
        <fullName evidence="3">Urease accessory UreF family protein</fullName>
    </submittedName>
    <submittedName>
        <fullName evidence="4">Urease accessory protein</fullName>
    </submittedName>
</protein>
<dbReference type="GeneID" id="64142640"/>
<evidence type="ECO:0000256" key="2">
    <source>
        <dbReference type="ARBA" id="ARBA00023186"/>
    </source>
</evidence>
<dbReference type="GO" id="GO:0016151">
    <property type="term" value="F:nickel cation binding"/>
    <property type="evidence" value="ECO:0007669"/>
    <property type="project" value="InterPro"/>
</dbReference>
<organism evidence="4 5">
    <name type="scientific">Rhodococcus qingshengii</name>
    <dbReference type="NCBI Taxonomy" id="334542"/>
    <lineage>
        <taxon>Bacteria</taxon>
        <taxon>Bacillati</taxon>
        <taxon>Actinomycetota</taxon>
        <taxon>Actinomycetes</taxon>
        <taxon>Mycobacteriales</taxon>
        <taxon>Nocardiaceae</taxon>
        <taxon>Rhodococcus</taxon>
        <taxon>Rhodococcus erythropolis group</taxon>
    </lineage>
</organism>
<dbReference type="Pfam" id="PF01730">
    <property type="entry name" value="UreF"/>
    <property type="match status" value="1"/>
</dbReference>
<keyword evidence="1" id="KW-0996">Nickel insertion</keyword>